<proteinExistence type="predicted"/>
<protein>
    <recommendedName>
        <fullName evidence="4">NAD(P)-binding domain-containing protein</fullName>
    </recommendedName>
</protein>
<evidence type="ECO:0000256" key="1">
    <source>
        <dbReference type="SAM" id="MobiDB-lite"/>
    </source>
</evidence>
<dbReference type="EMBL" id="BAABDQ010000048">
    <property type="protein sequence ID" value="GAA3612248.1"/>
    <property type="molecule type" value="Genomic_DNA"/>
</dbReference>
<name>A0ABP6ZK01_9ACTN</name>
<reference evidence="3" key="1">
    <citation type="journal article" date="2019" name="Int. J. Syst. Evol. Microbiol.">
        <title>The Global Catalogue of Microorganisms (GCM) 10K type strain sequencing project: providing services to taxonomists for standard genome sequencing and annotation.</title>
        <authorList>
            <consortium name="The Broad Institute Genomics Platform"/>
            <consortium name="The Broad Institute Genome Sequencing Center for Infectious Disease"/>
            <person name="Wu L."/>
            <person name="Ma J."/>
        </authorList>
    </citation>
    <scope>NUCLEOTIDE SEQUENCE [LARGE SCALE GENOMIC DNA]</scope>
    <source>
        <strain evidence="3">JCM 17326</strain>
    </source>
</reference>
<organism evidence="2 3">
    <name type="scientific">Nonomuraea rosea</name>
    <dbReference type="NCBI Taxonomy" id="638574"/>
    <lineage>
        <taxon>Bacteria</taxon>
        <taxon>Bacillati</taxon>
        <taxon>Actinomycetota</taxon>
        <taxon>Actinomycetes</taxon>
        <taxon>Streptosporangiales</taxon>
        <taxon>Streptosporangiaceae</taxon>
        <taxon>Nonomuraea</taxon>
    </lineage>
</organism>
<feature type="region of interest" description="Disordered" evidence="1">
    <location>
        <begin position="74"/>
        <end position="93"/>
    </location>
</feature>
<gene>
    <name evidence="2" type="ORF">GCM10022419_116520</name>
</gene>
<comment type="caution">
    <text evidence="2">The sequence shown here is derived from an EMBL/GenBank/DDBJ whole genome shotgun (WGS) entry which is preliminary data.</text>
</comment>
<keyword evidence="3" id="KW-1185">Reference proteome</keyword>
<evidence type="ECO:0000313" key="2">
    <source>
        <dbReference type="EMBL" id="GAA3612248.1"/>
    </source>
</evidence>
<dbReference type="Proteomes" id="UP001500630">
    <property type="component" value="Unassembled WGS sequence"/>
</dbReference>
<evidence type="ECO:0008006" key="4">
    <source>
        <dbReference type="Google" id="ProtNLM"/>
    </source>
</evidence>
<sequence length="103" mass="11071">MAGLSLKNFPTRLILYELGTGCAAGVGSPRWRRPDRPRVVVRNPSKLTADVSDPDLVTLASAIEGADAVLSALGRESPQRPSRRGAPHAQVKSYAAEYAATWR</sequence>
<evidence type="ECO:0000313" key="3">
    <source>
        <dbReference type="Proteomes" id="UP001500630"/>
    </source>
</evidence>
<accession>A0ABP6ZK01</accession>